<proteinExistence type="inferred from homology"/>
<keyword evidence="7" id="KW-0067">ATP-binding</keyword>
<evidence type="ECO:0000256" key="7">
    <source>
        <dbReference type="PIRSR" id="PIRSR005378-2"/>
    </source>
</evidence>
<evidence type="ECO:0000256" key="2">
    <source>
        <dbReference type="ARBA" id="ARBA00012725"/>
    </source>
</evidence>
<evidence type="ECO:0000313" key="13">
    <source>
        <dbReference type="Proteomes" id="UP001150062"/>
    </source>
</evidence>
<evidence type="ECO:0000256" key="4">
    <source>
        <dbReference type="ARBA" id="ARBA00022741"/>
    </source>
</evidence>
<evidence type="ECO:0000259" key="9">
    <source>
        <dbReference type="Pfam" id="PF05189"/>
    </source>
</evidence>
<evidence type="ECO:0000313" key="11">
    <source>
        <dbReference type="EMBL" id="KAJ6237590.1"/>
    </source>
</evidence>
<comment type="catalytic activity">
    <reaction evidence="5">
        <text>a 3'-end 3'-phospho-ribonucleotide-RNA + ATP = a 3'-end 2',3'-cyclophospho-ribonucleotide-RNA + AMP + diphosphate</text>
        <dbReference type="Rhea" id="RHEA:23976"/>
        <dbReference type="Rhea" id="RHEA-COMP:10463"/>
        <dbReference type="Rhea" id="RHEA-COMP:10464"/>
        <dbReference type="ChEBI" id="CHEBI:30616"/>
        <dbReference type="ChEBI" id="CHEBI:33019"/>
        <dbReference type="ChEBI" id="CHEBI:83062"/>
        <dbReference type="ChEBI" id="CHEBI:83064"/>
        <dbReference type="ChEBI" id="CHEBI:456215"/>
        <dbReference type="EC" id="6.5.1.4"/>
    </reaction>
</comment>
<dbReference type="EMBL" id="JAOAOG010000239">
    <property type="protein sequence ID" value="KAJ6237590.1"/>
    <property type="molecule type" value="Genomic_DNA"/>
</dbReference>
<feature type="domain" description="RNA 3'-terminal phosphate cyclase insert" evidence="9">
    <location>
        <begin position="180"/>
        <end position="283"/>
    </location>
</feature>
<dbReference type="GO" id="GO:0005634">
    <property type="term" value="C:nucleus"/>
    <property type="evidence" value="ECO:0007669"/>
    <property type="project" value="TreeGrafter"/>
</dbReference>
<dbReference type="Pfam" id="PF01137">
    <property type="entry name" value="RTC"/>
    <property type="match status" value="1"/>
</dbReference>
<dbReference type="InterPro" id="IPR017770">
    <property type="entry name" value="RNA3'_term_phos_cyc_type_1"/>
</dbReference>
<feature type="binding site" evidence="7">
    <location>
        <begin position="291"/>
        <end position="295"/>
    </location>
    <ligand>
        <name>ATP</name>
        <dbReference type="ChEBI" id="CHEBI:30616"/>
    </ligand>
</feature>
<name>A0AAV8A2K1_9EUKA</name>
<dbReference type="EMBL" id="JANTQA010000016">
    <property type="protein sequence ID" value="KAJ3447251.1"/>
    <property type="molecule type" value="Genomic_DNA"/>
</dbReference>
<dbReference type="InterPro" id="IPR037136">
    <property type="entry name" value="RNA3'_phos_cyclase_dom_sf"/>
</dbReference>
<keyword evidence="3" id="KW-0436">Ligase</keyword>
<evidence type="ECO:0000313" key="10">
    <source>
        <dbReference type="EMBL" id="KAJ3447251.1"/>
    </source>
</evidence>
<dbReference type="InterPro" id="IPR013791">
    <property type="entry name" value="RNA3'-term_phos_cycl_insert"/>
</dbReference>
<organism evidence="10 12">
    <name type="scientific">Anaeramoeba flamelloides</name>
    <dbReference type="NCBI Taxonomy" id="1746091"/>
    <lineage>
        <taxon>Eukaryota</taxon>
        <taxon>Metamonada</taxon>
        <taxon>Anaeramoebidae</taxon>
        <taxon>Anaeramoeba</taxon>
    </lineage>
</organism>
<reference evidence="11" key="1">
    <citation type="submission" date="2022-08" db="EMBL/GenBank/DDBJ databases">
        <title>Novel sulfate-reducing endosymbionts in the free-living metamonad Anaeramoeba.</title>
        <authorList>
            <person name="Jerlstrom-Hultqvist J."/>
            <person name="Cepicka I."/>
            <person name="Gallot-Lavallee L."/>
            <person name="Salas-Leiva D."/>
            <person name="Curtis B.A."/>
            <person name="Zahonova K."/>
            <person name="Pipaliya S."/>
            <person name="Dacks J."/>
            <person name="Roger A.J."/>
        </authorList>
    </citation>
    <scope>NUCLEOTIDE SEQUENCE</scope>
    <source>
        <strain evidence="11">Schooner1</strain>
    </source>
</reference>
<evidence type="ECO:0000256" key="5">
    <source>
        <dbReference type="ARBA" id="ARBA00024481"/>
    </source>
</evidence>
<dbReference type="InterPro" id="IPR000228">
    <property type="entry name" value="RNA3'_term_phos_cyc"/>
</dbReference>
<dbReference type="AlphaFoldDB" id="A0AAV8A2K1"/>
<dbReference type="InterPro" id="IPR023797">
    <property type="entry name" value="RNA3'_phos_cyclase_dom"/>
</dbReference>
<evidence type="ECO:0000256" key="3">
    <source>
        <dbReference type="ARBA" id="ARBA00022598"/>
    </source>
</evidence>
<evidence type="ECO:0000256" key="1">
    <source>
        <dbReference type="ARBA" id="ARBA00009206"/>
    </source>
</evidence>
<dbReference type="InterPro" id="IPR036553">
    <property type="entry name" value="RPTC_insert"/>
</dbReference>
<accession>A0AAV8A2K1</accession>
<dbReference type="Pfam" id="PF05189">
    <property type="entry name" value="RTC_insert"/>
    <property type="match status" value="1"/>
</dbReference>
<keyword evidence="13" id="KW-1185">Reference proteome</keyword>
<dbReference type="PIRSF" id="PIRSF005378">
    <property type="entry name" value="RNA3'_term_phos_cycl_euk"/>
    <property type="match status" value="1"/>
</dbReference>
<dbReference type="NCBIfam" id="TIGR03399">
    <property type="entry name" value="RNA_3prim_cycl"/>
    <property type="match status" value="1"/>
</dbReference>
<dbReference type="GO" id="GO:0006396">
    <property type="term" value="P:RNA processing"/>
    <property type="evidence" value="ECO:0007669"/>
    <property type="project" value="InterPro"/>
</dbReference>
<feature type="active site" description="Tele-AMP-histidine intermediate" evidence="6">
    <location>
        <position position="317"/>
    </location>
</feature>
<dbReference type="Proteomes" id="UP001146793">
    <property type="component" value="Unassembled WGS sequence"/>
</dbReference>
<dbReference type="PANTHER" id="PTHR11096">
    <property type="entry name" value="RNA 3' TERMINAL PHOSPHATE CYCLASE"/>
    <property type="match status" value="1"/>
</dbReference>
<feature type="binding site" evidence="7">
    <location>
        <position position="100"/>
    </location>
    <ligand>
        <name>ATP</name>
        <dbReference type="ChEBI" id="CHEBI:30616"/>
    </ligand>
</feature>
<dbReference type="SUPFAM" id="SSF55205">
    <property type="entry name" value="EPT/RTPC-like"/>
    <property type="match status" value="1"/>
</dbReference>
<comment type="similarity">
    <text evidence="1">Belongs to the RNA 3'-terminal cyclase family. Type 1 subfamily.</text>
</comment>
<dbReference type="Gene3D" id="3.30.360.20">
    <property type="entry name" value="RNA 3'-terminal phosphate cyclase, insert domain"/>
    <property type="match status" value="1"/>
</dbReference>
<dbReference type="EC" id="6.5.1.4" evidence="2"/>
<keyword evidence="4 7" id="KW-0547">Nucleotide-binding</keyword>
<dbReference type="GO" id="GO:0003963">
    <property type="term" value="F:RNA-3'-phosphate cyclase activity"/>
    <property type="evidence" value="ECO:0007669"/>
    <property type="project" value="UniProtKB-EC"/>
</dbReference>
<protein>
    <recommendedName>
        <fullName evidence="2">RNA 3'-terminal-phosphate cyclase (ATP)</fullName>
        <ecNumber evidence="2">6.5.1.4</ecNumber>
    </recommendedName>
</protein>
<dbReference type="SUPFAM" id="SSF52913">
    <property type="entry name" value="RNA 3'-terminal phosphate cyclase, RPTC, insert domain"/>
    <property type="match status" value="1"/>
</dbReference>
<feature type="domain" description="RNA 3'-terminal phosphate cyclase" evidence="8">
    <location>
        <begin position="8"/>
        <end position="335"/>
    </location>
</feature>
<comment type="caution">
    <text evidence="10">The sequence shown here is derived from an EMBL/GenBank/DDBJ whole genome shotgun (WGS) entry which is preliminary data.</text>
</comment>
<reference evidence="10" key="2">
    <citation type="submission" date="2022-08" db="EMBL/GenBank/DDBJ databases">
        <title>Novel sulphate-reducing endosymbionts in the free-living metamonad Anaeramoeba.</title>
        <authorList>
            <person name="Jerlstrom-Hultqvist J."/>
            <person name="Cepicka I."/>
            <person name="Gallot-Lavallee L."/>
            <person name="Salas-Leiva D."/>
            <person name="Curtis B.A."/>
            <person name="Zahonova K."/>
            <person name="Pipaliya S."/>
            <person name="Dacks J."/>
            <person name="Roger A.J."/>
        </authorList>
    </citation>
    <scope>NUCLEOTIDE SEQUENCE</scope>
    <source>
        <strain evidence="10">Busselton2</strain>
    </source>
</reference>
<dbReference type="InterPro" id="IPR013792">
    <property type="entry name" value="RNA3'P_cycl/enolpyr_Trfase_a/b"/>
</dbReference>
<gene>
    <name evidence="10" type="ORF">M0812_07478</name>
    <name evidence="11" type="ORF">M0813_27153</name>
</gene>
<dbReference type="GO" id="GO:0005524">
    <property type="term" value="F:ATP binding"/>
    <property type="evidence" value="ECO:0007669"/>
    <property type="project" value="UniProtKB-KW"/>
</dbReference>
<sequence length="358" mass="38685">MEIDGSIMEGGGQILRLTTSLCAILGRDLKIINIRAKRKPKTGLRPQHLAGIQLVGEICNARLTGDSVQSMQITFKPKKVSCGTYSCDPGTAGSIALLTQISIPVTLFSPGDTILSLKGGTHVNFSPPVTDIKKVLLPLLKKFGATVGLKINRCGFFPRGGGNVLVQSKPVKKLKPIEIVEQGEITKFTGFAFTSGKINNGIATRFIKQYTSTLRSEFGNEVEIKIKQSYLNRKQAMGDGCGIFVYAHTSTGCVLASTGLGQRGKKAEVIARDSANELIQDIKSGACIDRHHQDQVIVFMALADGVSSFRTCKLSLHTKTAIHFAEQITGAKFTIEEENKSVIVKCKGIGYENPNELD</sequence>
<dbReference type="PANTHER" id="PTHR11096:SF0">
    <property type="entry name" value="RNA 3'-TERMINAL PHOSPHATE CYCLASE"/>
    <property type="match status" value="1"/>
</dbReference>
<evidence type="ECO:0000259" key="8">
    <source>
        <dbReference type="Pfam" id="PF01137"/>
    </source>
</evidence>
<evidence type="ECO:0000313" key="12">
    <source>
        <dbReference type="Proteomes" id="UP001146793"/>
    </source>
</evidence>
<dbReference type="Gene3D" id="3.65.10.20">
    <property type="entry name" value="RNA 3'-terminal phosphate cyclase domain"/>
    <property type="match status" value="1"/>
</dbReference>
<dbReference type="Proteomes" id="UP001150062">
    <property type="component" value="Unassembled WGS sequence"/>
</dbReference>
<evidence type="ECO:0000256" key="6">
    <source>
        <dbReference type="PIRSR" id="PIRSR005378-1"/>
    </source>
</evidence>